<evidence type="ECO:0000313" key="2">
    <source>
        <dbReference type="EMBL" id="ORY42244.1"/>
    </source>
</evidence>
<proteinExistence type="predicted"/>
<comment type="caution">
    <text evidence="2">The sequence shown here is derived from an EMBL/GenBank/DDBJ whole genome shotgun (WGS) entry which is preliminary data.</text>
</comment>
<dbReference type="OrthoDB" id="2158305at2759"/>
<accession>A0A1Y2C5T6</accession>
<gene>
    <name evidence="2" type="ORF">BCR33DRAFT_851766</name>
</gene>
<keyword evidence="3" id="KW-1185">Reference proteome</keyword>
<name>A0A1Y2C5T6_9FUNG</name>
<dbReference type="EMBL" id="MCGO01000029">
    <property type="protein sequence ID" value="ORY42244.1"/>
    <property type="molecule type" value="Genomic_DNA"/>
</dbReference>
<reference evidence="2 3" key="1">
    <citation type="submission" date="2016-07" db="EMBL/GenBank/DDBJ databases">
        <title>Pervasive Adenine N6-methylation of Active Genes in Fungi.</title>
        <authorList>
            <consortium name="DOE Joint Genome Institute"/>
            <person name="Mondo S.J."/>
            <person name="Dannebaum R.O."/>
            <person name="Kuo R.C."/>
            <person name="Labutti K."/>
            <person name="Haridas S."/>
            <person name="Kuo A."/>
            <person name="Salamov A."/>
            <person name="Ahrendt S.R."/>
            <person name="Lipzen A."/>
            <person name="Sullivan W."/>
            <person name="Andreopoulos W.B."/>
            <person name="Clum A."/>
            <person name="Lindquist E."/>
            <person name="Daum C."/>
            <person name="Ramamoorthy G.K."/>
            <person name="Gryganskyi A."/>
            <person name="Culley D."/>
            <person name="Magnuson J.K."/>
            <person name="James T.Y."/>
            <person name="O'Malley M.A."/>
            <person name="Stajich J.E."/>
            <person name="Spatafora J.W."/>
            <person name="Visel A."/>
            <person name="Grigoriev I.V."/>
        </authorList>
    </citation>
    <scope>NUCLEOTIDE SEQUENCE [LARGE SCALE GENOMIC DNA]</scope>
    <source>
        <strain evidence="2 3">JEL800</strain>
    </source>
</reference>
<dbReference type="AlphaFoldDB" id="A0A1Y2C5T6"/>
<dbReference type="SUPFAM" id="SSF47769">
    <property type="entry name" value="SAM/Pointed domain"/>
    <property type="match status" value="1"/>
</dbReference>
<evidence type="ECO:0000313" key="3">
    <source>
        <dbReference type="Proteomes" id="UP000193642"/>
    </source>
</evidence>
<organism evidence="2 3">
    <name type="scientific">Rhizoclosmatium globosum</name>
    <dbReference type="NCBI Taxonomy" id="329046"/>
    <lineage>
        <taxon>Eukaryota</taxon>
        <taxon>Fungi</taxon>
        <taxon>Fungi incertae sedis</taxon>
        <taxon>Chytridiomycota</taxon>
        <taxon>Chytridiomycota incertae sedis</taxon>
        <taxon>Chytridiomycetes</taxon>
        <taxon>Chytridiales</taxon>
        <taxon>Chytriomycetaceae</taxon>
        <taxon>Rhizoclosmatium</taxon>
    </lineage>
</organism>
<protein>
    <submittedName>
        <fullName evidence="2">Uncharacterized protein</fullName>
    </submittedName>
</protein>
<evidence type="ECO:0000256" key="1">
    <source>
        <dbReference type="SAM" id="MobiDB-lite"/>
    </source>
</evidence>
<dbReference type="Proteomes" id="UP000193642">
    <property type="component" value="Unassembled WGS sequence"/>
</dbReference>
<feature type="region of interest" description="Disordered" evidence="1">
    <location>
        <begin position="356"/>
        <end position="378"/>
    </location>
</feature>
<sequence>MSLAATLLYADAQCRGPPARADFILPNNANTGCVSSAVASKCSVSATSNGFQTSTICVEPATQFKFNPWSNSSVVVRVFKSENGADCSSTVQVGFAQPVDACAPSNGVFTRLTIDPISRELYSATYSDSACTALTSVKTYDTSVACNAGISISLANYNGFSEVTSYTGSDCSTPRSYRSSDGEYETRVCSTNQTDIVTRPSAVFKNASYFTLQEFTDAKCSLPKSSAMLVLGTCFPTTTSLDRSIQSASSSLSADGSAVRVSYFATPDCQGTESGPSTSFPTDGTCTFGTKVVLGSPSLRPAPSVTAVPVAGIAGGSTPVDSEKLISSAASMAGEETSSVVSIADSQSSSRVPWWEKKQPTRSLLATGEDEEVSSVAESTGSGSKRLVVVSRMTMGGSKKRGADSEVQRKITDKEQLRAMFGDLSLPALPSQWTSQDVVVWCFKNDGTPGLLKYIKGQNIDGRALLELTEDQLAKVKIGNRAKFWEKLNELKRVNSSILAAESVSDVQPDA</sequence>
<dbReference type="Gene3D" id="1.10.150.50">
    <property type="entry name" value="Transcription Factor, Ets-1"/>
    <property type="match status" value="1"/>
</dbReference>
<dbReference type="InterPro" id="IPR013761">
    <property type="entry name" value="SAM/pointed_sf"/>
</dbReference>